<sequence>MLRGYIDDPIEEPTFLAFLQKRKLRQGDIGENCNAVSTASSSGDHEPQHVLSYSRRYRPLLALTSFPAGNPT</sequence>
<proteinExistence type="predicted"/>
<evidence type="ECO:0000313" key="1">
    <source>
        <dbReference type="EMBL" id="KAF3082924.1"/>
    </source>
</evidence>
<dbReference type="Proteomes" id="UP000475325">
    <property type="component" value="Unassembled WGS sequence"/>
</dbReference>
<accession>A0A7C8J641</accession>
<organism evidence="1 2">
    <name type="scientific">Orbilia oligospora</name>
    <name type="common">Nematode-trapping fungus</name>
    <name type="synonym">Arthrobotrys oligospora</name>
    <dbReference type="NCBI Taxonomy" id="2813651"/>
    <lineage>
        <taxon>Eukaryota</taxon>
        <taxon>Fungi</taxon>
        <taxon>Dikarya</taxon>
        <taxon>Ascomycota</taxon>
        <taxon>Pezizomycotina</taxon>
        <taxon>Orbiliomycetes</taxon>
        <taxon>Orbiliales</taxon>
        <taxon>Orbiliaceae</taxon>
        <taxon>Orbilia</taxon>
    </lineage>
</organism>
<reference evidence="1 2" key="1">
    <citation type="submission" date="2019-06" db="EMBL/GenBank/DDBJ databases">
        <authorList>
            <person name="Palmer J.M."/>
        </authorList>
    </citation>
    <scope>NUCLEOTIDE SEQUENCE [LARGE SCALE GENOMIC DNA]</scope>
    <source>
        <strain evidence="1 2">TWF102</strain>
    </source>
</reference>
<dbReference type="AlphaFoldDB" id="A0A7C8J641"/>
<evidence type="ECO:0000313" key="2">
    <source>
        <dbReference type="Proteomes" id="UP000475325"/>
    </source>
</evidence>
<gene>
    <name evidence="1" type="ORF">TWF102_001016</name>
</gene>
<protein>
    <submittedName>
        <fullName evidence="1">Uncharacterized protein</fullName>
    </submittedName>
</protein>
<name>A0A7C8J641_ORBOL</name>
<dbReference type="EMBL" id="WIQW01000111">
    <property type="protein sequence ID" value="KAF3082924.1"/>
    <property type="molecule type" value="Genomic_DNA"/>
</dbReference>
<comment type="caution">
    <text evidence="1">The sequence shown here is derived from an EMBL/GenBank/DDBJ whole genome shotgun (WGS) entry which is preliminary data.</text>
</comment>